<organism evidence="3">
    <name type="scientific">Thrips palmi</name>
    <name type="common">Melon thrips</name>
    <dbReference type="NCBI Taxonomy" id="161013"/>
    <lineage>
        <taxon>Eukaryota</taxon>
        <taxon>Metazoa</taxon>
        <taxon>Ecdysozoa</taxon>
        <taxon>Arthropoda</taxon>
        <taxon>Hexapoda</taxon>
        <taxon>Insecta</taxon>
        <taxon>Pterygota</taxon>
        <taxon>Neoptera</taxon>
        <taxon>Paraneoptera</taxon>
        <taxon>Thysanoptera</taxon>
        <taxon>Terebrantia</taxon>
        <taxon>Thripoidea</taxon>
        <taxon>Thripidae</taxon>
        <taxon>Thrips</taxon>
    </lineage>
</organism>
<name>A0A6P8Z5N5_THRPL</name>
<dbReference type="AlphaFoldDB" id="A0A6P8Z5N5"/>
<evidence type="ECO:0000313" key="2">
    <source>
        <dbReference type="Proteomes" id="UP000515158"/>
    </source>
</evidence>
<feature type="region of interest" description="Disordered" evidence="1">
    <location>
        <begin position="71"/>
        <end position="223"/>
    </location>
</feature>
<dbReference type="InParanoid" id="A0A6P8Z5N5"/>
<keyword evidence="2" id="KW-1185">Reference proteome</keyword>
<feature type="compositionally biased region" description="Polar residues" evidence="1">
    <location>
        <begin position="83"/>
        <end position="112"/>
    </location>
</feature>
<protein>
    <submittedName>
        <fullName evidence="3">Dentin matrix acidic phosphoprotein 1-like isoform X1</fullName>
    </submittedName>
</protein>
<evidence type="ECO:0000256" key="1">
    <source>
        <dbReference type="SAM" id="MobiDB-lite"/>
    </source>
</evidence>
<dbReference type="OrthoDB" id="7555411at2759"/>
<evidence type="ECO:0000313" key="3">
    <source>
        <dbReference type="RefSeq" id="XP_034247753.1"/>
    </source>
</evidence>
<accession>A0A6P8Z5N5</accession>
<reference evidence="3" key="1">
    <citation type="submission" date="2025-08" db="UniProtKB">
        <authorList>
            <consortium name="RefSeq"/>
        </authorList>
    </citation>
    <scope>IDENTIFICATION</scope>
    <source>
        <tissue evidence="3">Total insect</tissue>
    </source>
</reference>
<proteinExistence type="predicted"/>
<feature type="compositionally biased region" description="Basic and acidic residues" evidence="1">
    <location>
        <begin position="197"/>
        <end position="209"/>
    </location>
</feature>
<dbReference type="KEGG" id="tpal:117649262"/>
<dbReference type="Proteomes" id="UP000515158">
    <property type="component" value="Unplaced"/>
</dbReference>
<dbReference type="GeneID" id="117649262"/>
<feature type="compositionally biased region" description="Basic and acidic residues" evidence="1">
    <location>
        <begin position="17"/>
        <end position="27"/>
    </location>
</feature>
<feature type="compositionally biased region" description="Acidic residues" evidence="1">
    <location>
        <begin position="118"/>
        <end position="138"/>
    </location>
</feature>
<sequence>MADDLSRRRKLYRRKTRDANFKRRVSDESSSDSEPGTGSYFVQDVFVLVLAEFIIVYFCSEDILTRANLKRSRLDGSSSSTSGNQNHSEDGTSNSDAEVSGSGNSEDLNAQGNLAEDRDGDEDGDEAREGGDGEESDDSGGFGHNVEEIPAEGGDDRQPDNSEEMSDENAGEENVNDEDDSSEASGHVASESESDSETEHSDQSNHEEPISDEEDFDNRDNQPLYDGAPITRLQSAVAILAFALSYKLSGACINDLLGLIALHCLPNNLCLKSLYLFRKFFDMLGRKDSVRHYFCSGCEVPLETKTSVCGNCGGRSEVSFFLEFPLAMQLQGMFRRPEFYESLQFRNNRRKKK</sequence>
<feature type="compositionally biased region" description="Acidic residues" evidence="1">
    <location>
        <begin position="161"/>
        <end position="182"/>
    </location>
</feature>
<dbReference type="RefSeq" id="XP_034247753.1">
    <property type="nucleotide sequence ID" value="XM_034391862.1"/>
</dbReference>
<feature type="region of interest" description="Disordered" evidence="1">
    <location>
        <begin position="17"/>
        <end position="37"/>
    </location>
</feature>
<gene>
    <name evidence="3" type="primary">LOC117649262</name>
</gene>